<dbReference type="Proteomes" id="UP000193689">
    <property type="component" value="Unassembled WGS sequence"/>
</dbReference>
<proteinExistence type="inferred from homology"/>
<comment type="similarity">
    <text evidence="2">Belongs to the replication factor A protein 3 family.</text>
</comment>
<sequence>MDPVSTPRISGQLIDSYVGRNVMVVGKVLQLRGDTAVIDSEGQITANLNREAHLVSGNGVQIIGKVLPDLSIKVMNSIDLGTNVDYAVSQTVVELTHQYKDLFMFPDDTRMN</sequence>
<dbReference type="AlphaFoldDB" id="A0A1Y2EKY5"/>
<dbReference type="CDD" id="cd04479">
    <property type="entry name" value="RPA3"/>
    <property type="match status" value="1"/>
</dbReference>
<dbReference type="RefSeq" id="XP_040721546.1">
    <property type="nucleotide sequence ID" value="XM_040861695.1"/>
</dbReference>
<dbReference type="Gene3D" id="2.40.50.140">
    <property type="entry name" value="Nucleic acid-binding proteins"/>
    <property type="match status" value="1"/>
</dbReference>
<evidence type="ECO:0000313" key="5">
    <source>
        <dbReference type="Proteomes" id="UP000193689"/>
    </source>
</evidence>
<name>A0A1Y2EKY5_9PEZI</name>
<comment type="caution">
    <text evidence="4">The sequence shown here is derived from an EMBL/GenBank/DDBJ whole genome shotgun (WGS) entry which is preliminary data.</text>
</comment>
<dbReference type="PANTHER" id="PTHR15114">
    <property type="entry name" value="REPLICATION PROTEIN A3"/>
    <property type="match status" value="1"/>
</dbReference>
<dbReference type="GO" id="GO:0006298">
    <property type="term" value="P:mismatch repair"/>
    <property type="evidence" value="ECO:0007669"/>
    <property type="project" value="TreeGrafter"/>
</dbReference>
<dbReference type="PANTHER" id="PTHR15114:SF1">
    <property type="entry name" value="REPLICATION PROTEIN A 14 KDA SUBUNIT"/>
    <property type="match status" value="1"/>
</dbReference>
<dbReference type="GO" id="GO:0000724">
    <property type="term" value="P:double-strand break repair via homologous recombination"/>
    <property type="evidence" value="ECO:0007669"/>
    <property type="project" value="TreeGrafter"/>
</dbReference>
<dbReference type="EMBL" id="MCFJ01000001">
    <property type="protein sequence ID" value="ORY71954.1"/>
    <property type="molecule type" value="Genomic_DNA"/>
</dbReference>
<reference evidence="4 5" key="1">
    <citation type="submission" date="2016-07" db="EMBL/GenBank/DDBJ databases">
        <title>Pervasive Adenine N6-methylation of Active Genes in Fungi.</title>
        <authorList>
            <consortium name="DOE Joint Genome Institute"/>
            <person name="Mondo S.J."/>
            <person name="Dannebaum R.O."/>
            <person name="Kuo R.C."/>
            <person name="Labutti K."/>
            <person name="Haridas S."/>
            <person name="Kuo A."/>
            <person name="Salamov A."/>
            <person name="Ahrendt S.R."/>
            <person name="Lipzen A."/>
            <person name="Sullivan W."/>
            <person name="Andreopoulos W.B."/>
            <person name="Clum A."/>
            <person name="Lindquist E."/>
            <person name="Daum C."/>
            <person name="Ramamoorthy G.K."/>
            <person name="Gryganskyi A."/>
            <person name="Culley D."/>
            <person name="Magnuson J.K."/>
            <person name="James T.Y."/>
            <person name="O'Malley M.A."/>
            <person name="Stajich J.E."/>
            <person name="Spatafora J.W."/>
            <person name="Visel A."/>
            <person name="Grigoriev I.V."/>
        </authorList>
    </citation>
    <scope>NUCLEOTIDE SEQUENCE [LARGE SCALE GENOMIC DNA]</scope>
    <source>
        <strain evidence="4 5">CBS 129021</strain>
    </source>
</reference>
<dbReference type="InParanoid" id="A0A1Y2EKY5"/>
<keyword evidence="3" id="KW-0539">Nucleus</keyword>
<gene>
    <name evidence="4" type="ORF">BCR38DRAFT_454337</name>
</gene>
<dbReference type="GO" id="GO:0006284">
    <property type="term" value="P:base-excision repair"/>
    <property type="evidence" value="ECO:0007669"/>
    <property type="project" value="TreeGrafter"/>
</dbReference>
<dbReference type="STRING" id="1141098.A0A1Y2EKY5"/>
<dbReference type="GO" id="GO:0003697">
    <property type="term" value="F:single-stranded DNA binding"/>
    <property type="evidence" value="ECO:0007669"/>
    <property type="project" value="TreeGrafter"/>
</dbReference>
<dbReference type="GO" id="GO:0003684">
    <property type="term" value="F:damaged DNA binding"/>
    <property type="evidence" value="ECO:0007669"/>
    <property type="project" value="TreeGrafter"/>
</dbReference>
<dbReference type="GeneID" id="63777907"/>
<evidence type="ECO:0000256" key="3">
    <source>
        <dbReference type="ARBA" id="ARBA00023242"/>
    </source>
</evidence>
<comment type="subcellular location">
    <subcellularLocation>
        <location evidence="1">Nucleus</location>
    </subcellularLocation>
</comment>
<dbReference type="InterPro" id="IPR013970">
    <property type="entry name" value="Rfa2"/>
</dbReference>
<organism evidence="4 5">
    <name type="scientific">Pseudomassariella vexata</name>
    <dbReference type="NCBI Taxonomy" id="1141098"/>
    <lineage>
        <taxon>Eukaryota</taxon>
        <taxon>Fungi</taxon>
        <taxon>Dikarya</taxon>
        <taxon>Ascomycota</taxon>
        <taxon>Pezizomycotina</taxon>
        <taxon>Sordariomycetes</taxon>
        <taxon>Xylariomycetidae</taxon>
        <taxon>Amphisphaeriales</taxon>
        <taxon>Pseudomassariaceae</taxon>
        <taxon>Pseudomassariella</taxon>
    </lineage>
</organism>
<dbReference type="SUPFAM" id="SSF50249">
    <property type="entry name" value="Nucleic acid-binding proteins"/>
    <property type="match status" value="1"/>
</dbReference>
<evidence type="ECO:0000256" key="1">
    <source>
        <dbReference type="ARBA" id="ARBA00004123"/>
    </source>
</evidence>
<dbReference type="OrthoDB" id="188186at2759"/>
<keyword evidence="5" id="KW-1185">Reference proteome</keyword>
<dbReference type="GO" id="GO:0005662">
    <property type="term" value="C:DNA replication factor A complex"/>
    <property type="evidence" value="ECO:0007669"/>
    <property type="project" value="TreeGrafter"/>
</dbReference>
<dbReference type="GO" id="GO:0006260">
    <property type="term" value="P:DNA replication"/>
    <property type="evidence" value="ECO:0007669"/>
    <property type="project" value="InterPro"/>
</dbReference>
<evidence type="ECO:0000313" key="4">
    <source>
        <dbReference type="EMBL" id="ORY71954.1"/>
    </source>
</evidence>
<dbReference type="InterPro" id="IPR012340">
    <property type="entry name" value="NA-bd_OB-fold"/>
</dbReference>
<accession>A0A1Y2EKY5</accession>
<protein>
    <submittedName>
        <fullName evidence="4">Replication factor A protein 3</fullName>
    </submittedName>
</protein>
<dbReference type="GO" id="GO:0035861">
    <property type="term" value="C:site of double-strand break"/>
    <property type="evidence" value="ECO:0007669"/>
    <property type="project" value="TreeGrafter"/>
</dbReference>
<evidence type="ECO:0000256" key="2">
    <source>
        <dbReference type="ARBA" id="ARBA00009761"/>
    </source>
</evidence>
<dbReference type="Pfam" id="PF08661">
    <property type="entry name" value="Rep_fac-A_3"/>
    <property type="match status" value="1"/>
</dbReference>
<dbReference type="GO" id="GO:0006289">
    <property type="term" value="P:nucleotide-excision repair"/>
    <property type="evidence" value="ECO:0007669"/>
    <property type="project" value="TreeGrafter"/>
</dbReference>